<dbReference type="eggNOG" id="ENOG502RC1U">
    <property type="taxonomic scope" value="Eukaryota"/>
</dbReference>
<feature type="region of interest" description="Disordered" evidence="1">
    <location>
        <begin position="1"/>
        <end position="91"/>
    </location>
</feature>
<reference evidence="3" key="1">
    <citation type="journal article" date="2012" name="Science">
        <title>The Paleozoic origin of enzymatic lignin decomposition reconstructed from 31 fungal genomes.</title>
        <authorList>
            <person name="Floudas D."/>
            <person name="Binder M."/>
            <person name="Riley R."/>
            <person name="Barry K."/>
            <person name="Blanchette R.A."/>
            <person name="Henrissat B."/>
            <person name="Martinez A.T."/>
            <person name="Otillar R."/>
            <person name="Spatafora J.W."/>
            <person name="Yadav J.S."/>
            <person name="Aerts A."/>
            <person name="Benoit I."/>
            <person name="Boyd A."/>
            <person name="Carlson A."/>
            <person name="Copeland A."/>
            <person name="Coutinho P.M."/>
            <person name="de Vries R.P."/>
            <person name="Ferreira P."/>
            <person name="Findley K."/>
            <person name="Foster B."/>
            <person name="Gaskell J."/>
            <person name="Glotzer D."/>
            <person name="Gorecki P."/>
            <person name="Heitman J."/>
            <person name="Hesse C."/>
            <person name="Hori C."/>
            <person name="Igarashi K."/>
            <person name="Jurgens J.A."/>
            <person name="Kallen N."/>
            <person name="Kersten P."/>
            <person name="Kohler A."/>
            <person name="Kuees U."/>
            <person name="Kumar T.K.A."/>
            <person name="Kuo A."/>
            <person name="LaButti K."/>
            <person name="Larrondo L.F."/>
            <person name="Lindquist E."/>
            <person name="Ling A."/>
            <person name="Lombard V."/>
            <person name="Lucas S."/>
            <person name="Lundell T."/>
            <person name="Martin R."/>
            <person name="McLaughlin D.J."/>
            <person name="Morgenstern I."/>
            <person name="Morin E."/>
            <person name="Murat C."/>
            <person name="Nagy L.G."/>
            <person name="Nolan M."/>
            <person name="Ohm R.A."/>
            <person name="Patyshakuliyeva A."/>
            <person name="Rokas A."/>
            <person name="Ruiz-Duenas F.J."/>
            <person name="Sabat G."/>
            <person name="Salamov A."/>
            <person name="Samejima M."/>
            <person name="Schmutz J."/>
            <person name="Slot J.C."/>
            <person name="St John F."/>
            <person name="Stenlid J."/>
            <person name="Sun H."/>
            <person name="Sun S."/>
            <person name="Syed K."/>
            <person name="Tsang A."/>
            <person name="Wiebenga A."/>
            <person name="Young D."/>
            <person name="Pisabarro A."/>
            <person name="Eastwood D.C."/>
            <person name="Martin F."/>
            <person name="Cullen D."/>
            <person name="Grigoriev I.V."/>
            <person name="Hibbett D.S."/>
        </authorList>
    </citation>
    <scope>NUCLEOTIDE SEQUENCE [LARGE SCALE GENOMIC DNA]</scope>
    <source>
        <strain evidence="3">TFB10046</strain>
    </source>
</reference>
<feature type="compositionally biased region" description="Low complexity" evidence="1">
    <location>
        <begin position="27"/>
        <end position="42"/>
    </location>
</feature>
<dbReference type="EMBL" id="JH687890">
    <property type="protein sequence ID" value="EJD35447.1"/>
    <property type="molecule type" value="Genomic_DNA"/>
</dbReference>
<proteinExistence type="predicted"/>
<evidence type="ECO:0000313" key="3">
    <source>
        <dbReference type="Proteomes" id="UP000006514"/>
    </source>
</evidence>
<gene>
    <name evidence="2" type="ORF">AURDEDRAFT_175473</name>
</gene>
<dbReference type="InParanoid" id="J0CXH0"/>
<evidence type="ECO:0000313" key="2">
    <source>
        <dbReference type="EMBL" id="EJD35447.1"/>
    </source>
</evidence>
<dbReference type="KEGG" id="adl:AURDEDRAFT_175473"/>
<dbReference type="Proteomes" id="UP000006514">
    <property type="component" value="Unassembled WGS sequence"/>
</dbReference>
<accession>J0CXH0</accession>
<organism evidence="2 3">
    <name type="scientific">Auricularia subglabra (strain TFB-10046 / SS5)</name>
    <name type="common">White-rot fungus</name>
    <name type="synonym">Auricularia delicata (strain TFB10046)</name>
    <dbReference type="NCBI Taxonomy" id="717982"/>
    <lineage>
        <taxon>Eukaryota</taxon>
        <taxon>Fungi</taxon>
        <taxon>Dikarya</taxon>
        <taxon>Basidiomycota</taxon>
        <taxon>Agaricomycotina</taxon>
        <taxon>Agaricomycetes</taxon>
        <taxon>Auriculariales</taxon>
        <taxon>Auriculariaceae</taxon>
        <taxon>Auricularia</taxon>
    </lineage>
</organism>
<evidence type="ECO:0000256" key="1">
    <source>
        <dbReference type="SAM" id="MobiDB-lite"/>
    </source>
</evidence>
<keyword evidence="3" id="KW-1185">Reference proteome</keyword>
<dbReference type="AlphaFoldDB" id="J0CXH0"/>
<sequence length="119" mass="12465">MNSPPNPGSPASSTSSLTDRESDEFVGSASIQQPSASQSSGPMAAKRRPAQGTPSKARRLERERPQRGPGSSALGSIDATGGSSAAARAKEELVDSEVLEYFKKEFGDPFDDSLLKTHA</sequence>
<name>J0CXH0_AURST</name>
<protein>
    <submittedName>
        <fullName evidence="2">Uncharacterized protein</fullName>
    </submittedName>
</protein>
<dbReference type="OrthoDB" id="2726318at2759"/>